<accession>A0AB37GKW9</accession>
<evidence type="ECO:0000256" key="1">
    <source>
        <dbReference type="SAM" id="MobiDB-lite"/>
    </source>
</evidence>
<evidence type="ECO:0000313" key="2">
    <source>
        <dbReference type="EMBL" id="QPR70564.1"/>
    </source>
</evidence>
<keyword evidence="2" id="KW-0614">Plasmid</keyword>
<dbReference type="InterPro" id="IPR010022">
    <property type="entry name" value="XkdX"/>
</dbReference>
<sequence length="64" mass="7697">MKYPDYETIKVFWDWGCYEDYIMRDYVEWGYLTPEEYEKITGWSYSSPPPSDGLEGDDKQDGHN</sequence>
<dbReference type="AlphaFoldDB" id="A0AB37GKW9"/>
<gene>
    <name evidence="2" type="ORF">I6G80_00190</name>
</gene>
<dbReference type="EMBL" id="CP065645">
    <property type="protein sequence ID" value="QPR70564.1"/>
    <property type="molecule type" value="Genomic_DNA"/>
</dbReference>
<geneLocation type="plasmid" evidence="2 3">
    <name>unnamed2</name>
</geneLocation>
<name>A0AB37GKW9_BACLI</name>
<dbReference type="NCBIfam" id="TIGR01669">
    <property type="entry name" value="phage_XkdX"/>
    <property type="match status" value="1"/>
</dbReference>
<dbReference type="RefSeq" id="WP_119954032.1">
    <property type="nucleotide sequence ID" value="NZ_CP027791.1"/>
</dbReference>
<dbReference type="Pfam" id="PF09693">
    <property type="entry name" value="Phage_XkdX"/>
    <property type="match status" value="1"/>
</dbReference>
<reference evidence="2 3" key="1">
    <citation type="submission" date="2020-12" db="EMBL/GenBank/DDBJ databases">
        <title>FDA dAtabase for Regulatory Grade micrObial Sequences (FDA-ARGOS): Supporting development and validation of Infectious Disease Dx tests.</title>
        <authorList>
            <person name="Nelson B."/>
            <person name="Plummer A."/>
            <person name="Tallon L."/>
            <person name="Sadzewicz L."/>
            <person name="Zhao X."/>
            <person name="Boylan J."/>
            <person name="Ott S."/>
            <person name="Bowen H."/>
            <person name="Vavikolanu K."/>
            <person name="Mehta A."/>
            <person name="Aluvathingal J."/>
            <person name="Nadendla S."/>
            <person name="Myers T."/>
            <person name="Yan Y."/>
            <person name="Sichtig H."/>
        </authorList>
    </citation>
    <scope>NUCLEOTIDE SEQUENCE [LARGE SCALE GENOMIC DNA]</scope>
    <source>
        <strain evidence="2 3">FDAARGOS_923</strain>
        <plasmid evidence="2 3">unnamed2</plasmid>
    </source>
</reference>
<organism evidence="2 3">
    <name type="scientific">Bacillus licheniformis</name>
    <dbReference type="NCBI Taxonomy" id="1402"/>
    <lineage>
        <taxon>Bacteria</taxon>
        <taxon>Bacillati</taxon>
        <taxon>Bacillota</taxon>
        <taxon>Bacilli</taxon>
        <taxon>Bacillales</taxon>
        <taxon>Bacillaceae</taxon>
        <taxon>Bacillus</taxon>
    </lineage>
</organism>
<evidence type="ECO:0000313" key="3">
    <source>
        <dbReference type="Proteomes" id="UP000595038"/>
    </source>
</evidence>
<protein>
    <submittedName>
        <fullName evidence="2">XkdX family protein</fullName>
    </submittedName>
</protein>
<proteinExistence type="predicted"/>
<dbReference type="Proteomes" id="UP000595038">
    <property type="component" value="Plasmid unnamed2"/>
</dbReference>
<feature type="region of interest" description="Disordered" evidence="1">
    <location>
        <begin position="43"/>
        <end position="64"/>
    </location>
</feature>